<evidence type="ECO:0000313" key="2">
    <source>
        <dbReference type="EMBL" id="VIO52401.1"/>
    </source>
</evidence>
<organism evidence="1 3">
    <name type="scientific">Gibberella zeae</name>
    <name type="common">Wheat head blight fungus</name>
    <name type="synonym">Fusarium graminearum</name>
    <dbReference type="NCBI Taxonomy" id="5518"/>
    <lineage>
        <taxon>Eukaryota</taxon>
        <taxon>Fungi</taxon>
        <taxon>Dikarya</taxon>
        <taxon>Ascomycota</taxon>
        <taxon>Pezizomycotina</taxon>
        <taxon>Sordariomycetes</taxon>
        <taxon>Hypocreomycetidae</taxon>
        <taxon>Hypocreales</taxon>
        <taxon>Nectriaceae</taxon>
        <taxon>Fusarium</taxon>
    </lineage>
</organism>
<evidence type="ECO:0000313" key="3">
    <source>
        <dbReference type="Proteomes" id="UP000746612"/>
    </source>
</evidence>
<feature type="non-terminal residue" evidence="1">
    <location>
        <position position="1"/>
    </location>
</feature>
<dbReference type="AlphaFoldDB" id="A0A4U9EQA3"/>
<reference evidence="2" key="1">
    <citation type="submission" date="2019-04" db="EMBL/GenBank/DDBJ databases">
        <authorList>
            <person name="Melise S."/>
            <person name="Noan J."/>
            <person name="Okalmin O."/>
        </authorList>
    </citation>
    <scope>NUCLEOTIDE SEQUENCE</scope>
    <source>
        <strain evidence="2">FN9</strain>
    </source>
</reference>
<dbReference type="EMBL" id="CAJPIJ010000167">
    <property type="protein sequence ID" value="CAG2000844.1"/>
    <property type="molecule type" value="Genomic_DNA"/>
</dbReference>
<proteinExistence type="predicted"/>
<protein>
    <submittedName>
        <fullName evidence="1">Uncharacterized protein</fullName>
    </submittedName>
</protein>
<evidence type="ECO:0000313" key="1">
    <source>
        <dbReference type="EMBL" id="CAG2000844.1"/>
    </source>
</evidence>
<reference evidence="1" key="2">
    <citation type="submission" date="2021-03" db="EMBL/GenBank/DDBJ databases">
        <authorList>
            <person name="Alouane T."/>
            <person name="Langin T."/>
            <person name="Bonhomme L."/>
        </authorList>
    </citation>
    <scope>NUCLEOTIDE SEQUENCE</scope>
    <source>
        <strain evidence="1">MDC_Fg202</strain>
    </source>
</reference>
<dbReference type="EMBL" id="CAAKMV010000022">
    <property type="protein sequence ID" value="VIO52401.1"/>
    <property type="molecule type" value="Genomic_DNA"/>
</dbReference>
<sequence length="250" mass="28621">TSYSTPVGVLVEYHCPVHRCYHSIIASRPVDQPWCGECAVIFYHTHKYAVWAHWHDIPTSQQPSTVEIRAQNAENDSAELIEEINATREQHLDISALQDLRTFEDENLEYTVPFGDETYKNLGVSLLVHNRTPVMSLLRFETFDGLEAFQPCSPNIDQLNLQKALRPIETGDPVFNAARDWSCILQSLPGLPKELRWILATVYDLACVMLRADSDEDAHWAMRPWLSHWYDVADILFLKYNIPATAPDPD</sequence>
<dbReference type="Proteomes" id="UP000746612">
    <property type="component" value="Unassembled WGS sequence"/>
</dbReference>
<name>A0A4U9EQA3_GIBZA</name>
<accession>A0A4U9EQA3</accession>
<gene>
    <name evidence="2" type="ORF">FUG_LOCUS18826</name>
    <name evidence="1" type="ORF">MDCFG202_LOCUS464307</name>
</gene>